<feature type="transmembrane region" description="Helical" evidence="7">
    <location>
        <begin position="134"/>
        <end position="157"/>
    </location>
</feature>
<evidence type="ECO:0000256" key="4">
    <source>
        <dbReference type="ARBA" id="ARBA00022692"/>
    </source>
</evidence>
<accession>G4R7F0</accession>
<dbReference type="PROSITE" id="PS50928">
    <property type="entry name" value="ABC_TM1"/>
    <property type="match status" value="1"/>
</dbReference>
<dbReference type="Pfam" id="PF00528">
    <property type="entry name" value="BPD_transp_1"/>
    <property type="match status" value="1"/>
</dbReference>
<dbReference type="InterPro" id="IPR000515">
    <property type="entry name" value="MetI-like"/>
</dbReference>
<evidence type="ECO:0000256" key="3">
    <source>
        <dbReference type="ARBA" id="ARBA00022475"/>
    </source>
</evidence>
<sequence length="273" mass="29857">MVFVFHYGAVIAGGWYAFTDWDGFTEPDFVGLENFARIFSSSQALGALANTLKLTVAFVIGANAIGLVLAMALNKGLKSRFVLRSVFFAPVVMSPLAVAYIWQFVFEVQGPVNALLGTVGLESWQRVWLGDATFAIWAVWAVMVWQFSGLCMAFYLAGLQSIPEDLTEAAEIDGASSWRTFRRIVFPMLAPAATVSISLTTIFGLRVFDQIMALTRGGPGYATETLATQVYKQTFAFGNFGYGAAFALVLTALVLVVSALQLTILRRRERVLQ</sequence>
<evidence type="ECO:0000313" key="10">
    <source>
        <dbReference type="Proteomes" id="UP000008850"/>
    </source>
</evidence>
<evidence type="ECO:0000256" key="2">
    <source>
        <dbReference type="ARBA" id="ARBA00022448"/>
    </source>
</evidence>
<dbReference type="GO" id="GO:0055085">
    <property type="term" value="P:transmembrane transport"/>
    <property type="evidence" value="ECO:0007669"/>
    <property type="project" value="InterPro"/>
</dbReference>
<evidence type="ECO:0000259" key="8">
    <source>
        <dbReference type="PROSITE" id="PS50928"/>
    </source>
</evidence>
<dbReference type="EMBL" id="CP003075">
    <property type="protein sequence ID" value="AEQ51288.1"/>
    <property type="molecule type" value="Genomic_DNA"/>
</dbReference>
<dbReference type="GO" id="GO:0005886">
    <property type="term" value="C:plasma membrane"/>
    <property type="evidence" value="ECO:0007669"/>
    <property type="project" value="UniProtKB-SubCell"/>
</dbReference>
<feature type="transmembrane region" description="Helical" evidence="7">
    <location>
        <begin position="240"/>
        <end position="265"/>
    </location>
</feature>
<evidence type="ECO:0000313" key="9">
    <source>
        <dbReference type="EMBL" id="AEQ51288.1"/>
    </source>
</evidence>
<reference evidence="9 10" key="1">
    <citation type="journal article" date="2012" name="J. Bacteriol.">
        <title>Complete genome sequence of Pelagibacterium halotolerans B2T.</title>
        <authorList>
            <person name="Huo Y.Y."/>
            <person name="Cheng H."/>
            <person name="Han X.F."/>
            <person name="Jiang X.W."/>
            <person name="Sun C."/>
            <person name="Zhang X.Q."/>
            <person name="Zhu X.F."/>
            <person name="Liu Y.F."/>
            <person name="Li P.F."/>
            <person name="Ni P.X."/>
            <person name="Wu M."/>
        </authorList>
    </citation>
    <scope>NUCLEOTIDE SEQUENCE [LARGE SCALE GENOMIC DNA]</scope>
    <source>
        <strain evidence="10">DSM 22347 / JCM 15775 / CGMCC 1.7692 / B2</strain>
    </source>
</reference>
<evidence type="ECO:0000256" key="1">
    <source>
        <dbReference type="ARBA" id="ARBA00004651"/>
    </source>
</evidence>
<dbReference type="Gene3D" id="1.10.3720.10">
    <property type="entry name" value="MetI-like"/>
    <property type="match status" value="1"/>
</dbReference>
<evidence type="ECO:0000256" key="7">
    <source>
        <dbReference type="RuleBase" id="RU363032"/>
    </source>
</evidence>
<dbReference type="PATRIC" id="fig|1082931.4.peg.1245"/>
<dbReference type="InterPro" id="IPR035906">
    <property type="entry name" value="MetI-like_sf"/>
</dbReference>
<keyword evidence="6 7" id="KW-0472">Membrane</keyword>
<protein>
    <submittedName>
        <fullName evidence="9">Sugar-ABC transporter</fullName>
    </submittedName>
</protein>
<comment type="subcellular location">
    <subcellularLocation>
        <location evidence="1 7">Cell membrane</location>
        <topology evidence="1 7">Multi-pass membrane protein</topology>
    </subcellularLocation>
</comment>
<dbReference type="PANTHER" id="PTHR30193:SF37">
    <property type="entry name" value="INNER MEMBRANE ABC TRANSPORTER PERMEASE PROTEIN YCJO"/>
    <property type="match status" value="1"/>
</dbReference>
<proteinExistence type="inferred from homology"/>
<feature type="transmembrane region" description="Helical" evidence="7">
    <location>
        <begin position="81"/>
        <end position="102"/>
    </location>
</feature>
<comment type="similarity">
    <text evidence="7">Belongs to the binding-protein-dependent transport system permease family.</text>
</comment>
<evidence type="ECO:0000256" key="6">
    <source>
        <dbReference type="ARBA" id="ARBA00023136"/>
    </source>
</evidence>
<evidence type="ECO:0000256" key="5">
    <source>
        <dbReference type="ARBA" id="ARBA00022989"/>
    </source>
</evidence>
<feature type="domain" description="ABC transmembrane type-1" evidence="8">
    <location>
        <begin position="48"/>
        <end position="261"/>
    </location>
</feature>
<dbReference type="PANTHER" id="PTHR30193">
    <property type="entry name" value="ABC TRANSPORTER PERMEASE PROTEIN"/>
    <property type="match status" value="1"/>
</dbReference>
<keyword evidence="4 7" id="KW-0812">Transmembrane</keyword>
<dbReference type="AlphaFoldDB" id="G4R7F0"/>
<dbReference type="InterPro" id="IPR051393">
    <property type="entry name" value="ABC_transporter_permease"/>
</dbReference>
<keyword evidence="2 7" id="KW-0813">Transport</keyword>
<dbReference type="STRING" id="1082931.KKY_1262"/>
<name>G4R7F0_PELHB</name>
<dbReference type="CDD" id="cd06261">
    <property type="entry name" value="TM_PBP2"/>
    <property type="match status" value="1"/>
</dbReference>
<keyword evidence="5 7" id="KW-1133">Transmembrane helix</keyword>
<feature type="transmembrane region" description="Helical" evidence="7">
    <location>
        <begin position="184"/>
        <end position="205"/>
    </location>
</feature>
<dbReference type="eggNOG" id="COG1175">
    <property type="taxonomic scope" value="Bacteria"/>
</dbReference>
<feature type="transmembrane region" description="Helical" evidence="7">
    <location>
        <begin position="54"/>
        <end position="74"/>
    </location>
</feature>
<keyword evidence="10" id="KW-1185">Reference proteome</keyword>
<dbReference type="Proteomes" id="UP000008850">
    <property type="component" value="Chromosome"/>
</dbReference>
<dbReference type="HOGENOM" id="CLU_016047_0_0_5"/>
<dbReference type="SUPFAM" id="SSF161098">
    <property type="entry name" value="MetI-like"/>
    <property type="match status" value="1"/>
</dbReference>
<gene>
    <name evidence="9" type="ordered locus">KKY_1262</name>
</gene>
<dbReference type="KEGG" id="phl:KKY_1262"/>
<organism evidence="9 10">
    <name type="scientific">Pelagibacterium halotolerans (strain DSM 22347 / JCM 15775 / CGMCC 1.7692 / B2)</name>
    <dbReference type="NCBI Taxonomy" id="1082931"/>
    <lineage>
        <taxon>Bacteria</taxon>
        <taxon>Pseudomonadati</taxon>
        <taxon>Pseudomonadota</taxon>
        <taxon>Alphaproteobacteria</taxon>
        <taxon>Hyphomicrobiales</taxon>
        <taxon>Devosiaceae</taxon>
        <taxon>Pelagibacterium</taxon>
    </lineage>
</organism>
<keyword evidence="3" id="KW-1003">Cell membrane</keyword>